<evidence type="ECO:0000313" key="14">
    <source>
        <dbReference type="EMBL" id="TQQ82811.1"/>
    </source>
</evidence>
<evidence type="ECO:0000256" key="10">
    <source>
        <dbReference type="ARBA" id="ARBA00029774"/>
    </source>
</evidence>
<feature type="region of interest" description="Disordered" evidence="12">
    <location>
        <begin position="1"/>
        <end position="31"/>
    </location>
</feature>
<dbReference type="GO" id="GO:0003725">
    <property type="term" value="F:double-stranded RNA binding"/>
    <property type="evidence" value="ECO:0007669"/>
    <property type="project" value="InterPro"/>
</dbReference>
<dbReference type="Proteomes" id="UP000705823">
    <property type="component" value="Unassembled WGS sequence"/>
</dbReference>
<keyword evidence="9" id="KW-0067">ATP-binding</keyword>
<evidence type="ECO:0000259" key="13">
    <source>
        <dbReference type="PROSITE" id="PS51163"/>
    </source>
</evidence>
<dbReference type="RefSeq" id="WP_142979076.1">
    <property type="nucleotide sequence ID" value="NZ_RKLU01000002.1"/>
</dbReference>
<keyword evidence="8" id="KW-0547">Nucleotide-binding</keyword>
<dbReference type="GO" id="GO:0006450">
    <property type="term" value="P:regulation of translational fidelity"/>
    <property type="evidence" value="ECO:0007669"/>
    <property type="project" value="TreeGrafter"/>
</dbReference>
<evidence type="ECO:0000256" key="8">
    <source>
        <dbReference type="ARBA" id="ARBA00022741"/>
    </source>
</evidence>
<evidence type="ECO:0000256" key="2">
    <source>
        <dbReference type="ARBA" id="ARBA00007663"/>
    </source>
</evidence>
<keyword evidence="4" id="KW-0963">Cytoplasm</keyword>
<dbReference type="EC" id="2.7.7.87" evidence="3"/>
<organism evidence="14 15">
    <name type="scientific">Halonotius terrestris</name>
    <dbReference type="NCBI Taxonomy" id="2487750"/>
    <lineage>
        <taxon>Archaea</taxon>
        <taxon>Methanobacteriati</taxon>
        <taxon>Methanobacteriota</taxon>
        <taxon>Stenosarchaea group</taxon>
        <taxon>Halobacteria</taxon>
        <taxon>Halobacteriales</taxon>
        <taxon>Haloferacaceae</taxon>
        <taxon>Halonotius</taxon>
    </lineage>
</organism>
<dbReference type="GO" id="GO:0008033">
    <property type="term" value="P:tRNA processing"/>
    <property type="evidence" value="ECO:0007669"/>
    <property type="project" value="UniProtKB-KW"/>
</dbReference>
<dbReference type="PROSITE" id="PS51163">
    <property type="entry name" value="YRDC"/>
    <property type="match status" value="1"/>
</dbReference>
<name>A0A8J8PAP6_9EURY</name>
<keyword evidence="7" id="KW-0548">Nucleotidyltransferase</keyword>
<evidence type="ECO:0000256" key="6">
    <source>
        <dbReference type="ARBA" id="ARBA00022694"/>
    </source>
</evidence>
<keyword evidence="15" id="KW-1185">Reference proteome</keyword>
<dbReference type="Gene3D" id="3.90.870.10">
    <property type="entry name" value="DHBP synthase"/>
    <property type="match status" value="1"/>
</dbReference>
<protein>
    <recommendedName>
        <fullName evidence="10">L-threonylcarbamoyladenylate synthase</fullName>
        <ecNumber evidence="3">2.7.7.87</ecNumber>
    </recommendedName>
    <alternativeName>
        <fullName evidence="10">L-threonylcarbamoyladenylate synthase</fullName>
    </alternativeName>
</protein>
<evidence type="ECO:0000256" key="12">
    <source>
        <dbReference type="SAM" id="MobiDB-lite"/>
    </source>
</evidence>
<dbReference type="EMBL" id="RKLU01000002">
    <property type="protein sequence ID" value="TQQ82811.1"/>
    <property type="molecule type" value="Genomic_DNA"/>
</dbReference>
<comment type="similarity">
    <text evidence="2">Belongs to the SUA5 family.</text>
</comment>
<dbReference type="GO" id="GO:0000049">
    <property type="term" value="F:tRNA binding"/>
    <property type="evidence" value="ECO:0007669"/>
    <property type="project" value="TreeGrafter"/>
</dbReference>
<keyword evidence="6" id="KW-0819">tRNA processing</keyword>
<dbReference type="InterPro" id="IPR050156">
    <property type="entry name" value="TC-AMP_synthase_SUA5"/>
</dbReference>
<comment type="caution">
    <text evidence="14">The sequence shown here is derived from an EMBL/GenBank/DDBJ whole genome shotgun (WGS) entry which is preliminary data.</text>
</comment>
<comment type="subcellular location">
    <subcellularLocation>
        <location evidence="1">Cytoplasm</location>
    </subcellularLocation>
</comment>
<dbReference type="GO" id="GO:0005737">
    <property type="term" value="C:cytoplasm"/>
    <property type="evidence" value="ECO:0007669"/>
    <property type="project" value="UniProtKB-SubCell"/>
</dbReference>
<dbReference type="NCBIfam" id="TIGR00057">
    <property type="entry name" value="L-threonylcarbamoyladenylate synthase"/>
    <property type="match status" value="1"/>
</dbReference>
<dbReference type="SUPFAM" id="SSF55821">
    <property type="entry name" value="YrdC/RibB"/>
    <property type="match status" value="1"/>
</dbReference>
<dbReference type="AlphaFoldDB" id="A0A8J8PAP6"/>
<reference evidence="14" key="1">
    <citation type="submission" date="2019-02" db="EMBL/GenBank/DDBJ databases">
        <title>Halonotius sp. a new haloarchaeum isolated from saline soil.</title>
        <authorList>
            <person name="Duran-Viseras A."/>
            <person name="Sanchez-Porro C."/>
            <person name="Ventosa A."/>
        </authorList>
    </citation>
    <scope>NUCLEOTIDE SEQUENCE</scope>
    <source>
        <strain evidence="14">F15B</strain>
    </source>
</reference>
<accession>A0A8J8PAP6</accession>
<sequence length="227" mass="23671">MPPADENAVGDDDPATAGDDSAVGNDGPSDNVAAADAIDAAAAAIQQGEAVVYPTETVYGLGADATDPDAVRRVFEIKDRPRSKPLSVAFADREMAEEYVAPTERERNFIETFLPGPVTVLVEQAVEFPAVLTDGRPTVGVRIADNAVARELVRQAGPITATSANESGSPSVRRVQSLSASVREAVGSVIDTGETAGTESTVVNVETGEIHRRGALADEIEAWLADN</sequence>
<evidence type="ECO:0000256" key="7">
    <source>
        <dbReference type="ARBA" id="ARBA00022695"/>
    </source>
</evidence>
<comment type="catalytic activity">
    <reaction evidence="11">
        <text>L-threonine + hydrogencarbonate + ATP = L-threonylcarbamoyladenylate + diphosphate + H2O</text>
        <dbReference type="Rhea" id="RHEA:36407"/>
        <dbReference type="ChEBI" id="CHEBI:15377"/>
        <dbReference type="ChEBI" id="CHEBI:17544"/>
        <dbReference type="ChEBI" id="CHEBI:30616"/>
        <dbReference type="ChEBI" id="CHEBI:33019"/>
        <dbReference type="ChEBI" id="CHEBI:57926"/>
        <dbReference type="ChEBI" id="CHEBI:73682"/>
        <dbReference type="EC" id="2.7.7.87"/>
    </reaction>
</comment>
<evidence type="ECO:0000256" key="3">
    <source>
        <dbReference type="ARBA" id="ARBA00012584"/>
    </source>
</evidence>
<evidence type="ECO:0000256" key="4">
    <source>
        <dbReference type="ARBA" id="ARBA00022490"/>
    </source>
</evidence>
<evidence type="ECO:0000313" key="15">
    <source>
        <dbReference type="Proteomes" id="UP000705823"/>
    </source>
</evidence>
<dbReference type="OrthoDB" id="39992at2157"/>
<proteinExistence type="inferred from homology"/>
<evidence type="ECO:0000256" key="5">
    <source>
        <dbReference type="ARBA" id="ARBA00022679"/>
    </source>
</evidence>
<dbReference type="GO" id="GO:0061710">
    <property type="term" value="F:L-threonylcarbamoyladenylate synthase"/>
    <property type="evidence" value="ECO:0007669"/>
    <property type="project" value="UniProtKB-EC"/>
</dbReference>
<dbReference type="GO" id="GO:0005524">
    <property type="term" value="F:ATP binding"/>
    <property type="evidence" value="ECO:0007669"/>
    <property type="project" value="UniProtKB-KW"/>
</dbReference>
<keyword evidence="5" id="KW-0808">Transferase</keyword>
<gene>
    <name evidence="14" type="ORF">EGH24_05055</name>
</gene>
<evidence type="ECO:0000256" key="1">
    <source>
        <dbReference type="ARBA" id="ARBA00004496"/>
    </source>
</evidence>
<evidence type="ECO:0000256" key="9">
    <source>
        <dbReference type="ARBA" id="ARBA00022840"/>
    </source>
</evidence>
<dbReference type="Pfam" id="PF01300">
    <property type="entry name" value="Sua5_yciO_yrdC"/>
    <property type="match status" value="1"/>
</dbReference>
<dbReference type="InterPro" id="IPR017945">
    <property type="entry name" value="DHBP_synth_RibB-like_a/b_dom"/>
</dbReference>
<evidence type="ECO:0000256" key="11">
    <source>
        <dbReference type="ARBA" id="ARBA00048366"/>
    </source>
</evidence>
<dbReference type="InterPro" id="IPR006070">
    <property type="entry name" value="Sua5-like_dom"/>
</dbReference>
<feature type="domain" description="YrdC-like" evidence="13">
    <location>
        <begin position="35"/>
        <end position="216"/>
    </location>
</feature>
<dbReference type="PANTHER" id="PTHR17490">
    <property type="entry name" value="SUA5"/>
    <property type="match status" value="1"/>
</dbReference>
<dbReference type="PANTHER" id="PTHR17490:SF16">
    <property type="entry name" value="THREONYLCARBAMOYL-AMP SYNTHASE"/>
    <property type="match status" value="1"/>
</dbReference>